<keyword evidence="3" id="KW-1185">Reference proteome</keyword>
<reference evidence="2 3" key="1">
    <citation type="submission" date="2017-07" db="EMBL/GenBank/DDBJ databases">
        <title>Fictibacillus sp. nov. GDSW-R2A3 Genome sequencing and assembly.</title>
        <authorList>
            <person name="Mayilraj S."/>
        </authorList>
    </citation>
    <scope>NUCLEOTIDE SEQUENCE [LARGE SCALE GENOMIC DNA]</scope>
    <source>
        <strain evidence="2 3">GDSW-R2A3</strain>
    </source>
</reference>
<dbReference type="AlphaFoldDB" id="A0A235F985"/>
<dbReference type="InterPro" id="IPR018392">
    <property type="entry name" value="LysM"/>
</dbReference>
<name>A0A235F985_9BACL</name>
<dbReference type="InterPro" id="IPR036779">
    <property type="entry name" value="LysM_dom_sf"/>
</dbReference>
<dbReference type="Proteomes" id="UP000215059">
    <property type="component" value="Unassembled WGS sequence"/>
</dbReference>
<accession>A0A235F985</accession>
<proteinExistence type="predicted"/>
<organism evidence="2 3">
    <name type="scientific">Fictibacillus aquaticus</name>
    <dbReference type="NCBI Taxonomy" id="2021314"/>
    <lineage>
        <taxon>Bacteria</taxon>
        <taxon>Bacillati</taxon>
        <taxon>Bacillota</taxon>
        <taxon>Bacilli</taxon>
        <taxon>Bacillales</taxon>
        <taxon>Fictibacillaceae</taxon>
        <taxon>Fictibacillus</taxon>
    </lineage>
</organism>
<dbReference type="PROSITE" id="PS51782">
    <property type="entry name" value="LYSM"/>
    <property type="match status" value="1"/>
</dbReference>
<dbReference type="EMBL" id="NOII01000002">
    <property type="protein sequence ID" value="OYD57921.1"/>
    <property type="molecule type" value="Genomic_DNA"/>
</dbReference>
<dbReference type="OrthoDB" id="2691912at2"/>
<sequence>MKKFISGMLILLVLYVIVYDLKIGTLPAAALPQQVKSEKNNERYSLITIKPGDTVLSIMEKSSGSKKFNMVTMVKDFKRLNPSVNPDRIIPGKTYKFPLYAKDKR</sequence>
<protein>
    <recommendedName>
        <fullName evidence="1">LysM domain-containing protein</fullName>
    </recommendedName>
</protein>
<dbReference type="RefSeq" id="WP_094251954.1">
    <property type="nucleotide sequence ID" value="NZ_JBHLXL010000001.1"/>
</dbReference>
<evidence type="ECO:0000259" key="1">
    <source>
        <dbReference type="PROSITE" id="PS51782"/>
    </source>
</evidence>
<evidence type="ECO:0000313" key="3">
    <source>
        <dbReference type="Proteomes" id="UP000215059"/>
    </source>
</evidence>
<dbReference type="Gene3D" id="3.10.350.10">
    <property type="entry name" value="LysM domain"/>
    <property type="match status" value="1"/>
</dbReference>
<comment type="caution">
    <text evidence="2">The sequence shown here is derived from an EMBL/GenBank/DDBJ whole genome shotgun (WGS) entry which is preliminary data.</text>
</comment>
<evidence type="ECO:0000313" key="2">
    <source>
        <dbReference type="EMBL" id="OYD57921.1"/>
    </source>
</evidence>
<feature type="domain" description="LysM" evidence="1">
    <location>
        <begin position="45"/>
        <end position="97"/>
    </location>
</feature>
<gene>
    <name evidence="2" type="ORF">CGZ90_08490</name>
</gene>